<dbReference type="InterPro" id="IPR054612">
    <property type="entry name" value="Phage_capsid-like_C"/>
</dbReference>
<evidence type="ECO:0000313" key="3">
    <source>
        <dbReference type="EMBL" id="MDO6414032.1"/>
    </source>
</evidence>
<keyword evidence="4" id="KW-1185">Reference proteome</keyword>
<feature type="domain" description="Phage capsid-like C-terminal" evidence="2">
    <location>
        <begin position="97"/>
        <end position="400"/>
    </location>
</feature>
<comment type="caution">
    <text evidence="3">The sequence shown here is derived from an EMBL/GenBank/DDBJ whole genome shotgun (WGS) entry which is preliminary data.</text>
</comment>
<dbReference type="SUPFAM" id="SSF56563">
    <property type="entry name" value="Major capsid protein gp5"/>
    <property type="match status" value="1"/>
</dbReference>
<sequence length="405" mass="43455">MSEIEDLLRGHVESIDQALSGFEGQISTLQDAVTALSSQSRGSVARSGLAGLPSDTAVVDQSMIGRRLSISEADRTQVAAILRGNTSAMREMSDPDGGFLVPEVLRAEIESLVLRQSPIRRVARVVNFTSGSTVIPVNRRGATAGWVGELEERADTDGPQLAAVTPPGGTVYALPSASEELVDDAIINMEAFIQENVVDAIAEKETQAFIFGDGKRKPSGFLAPDLPPALDPDASRRAGVIQYIPSDTPADQMPGGANAGYGGLSGYLILQLLVRMIFAVKAGYRQAPGVAWLASSDFLSSLAKLKDGDGKPIWVPSFREDVPGMLLGYPVIECEHMQPTTAAGNFPLAFGNWQRGYVIGDRTQLNILRDPYTTKGIIKWYFRKRVHGSILNSEAIKVMKITVAA</sequence>
<evidence type="ECO:0000259" key="2">
    <source>
        <dbReference type="Pfam" id="PF05065"/>
    </source>
</evidence>
<dbReference type="EMBL" id="JAUOTP010000002">
    <property type="protein sequence ID" value="MDO6414032.1"/>
    <property type="molecule type" value="Genomic_DNA"/>
</dbReference>
<name>A0ABT8Y6U3_9SPHN</name>
<dbReference type="Proteomes" id="UP001169764">
    <property type="component" value="Unassembled WGS sequence"/>
</dbReference>
<protein>
    <submittedName>
        <fullName evidence="3">Phage major capsid protein</fullName>
    </submittedName>
</protein>
<dbReference type="InterPro" id="IPR024455">
    <property type="entry name" value="Phage_capsid"/>
</dbReference>
<dbReference type="Pfam" id="PF05065">
    <property type="entry name" value="Phage_capsid"/>
    <property type="match status" value="1"/>
</dbReference>
<gene>
    <name evidence="3" type="ORF">Q4F19_06535</name>
</gene>
<proteinExistence type="predicted"/>
<accession>A0ABT8Y6U3</accession>
<comment type="subcellular location">
    <subcellularLocation>
        <location evidence="1">Virion</location>
    </subcellularLocation>
</comment>
<reference evidence="3" key="1">
    <citation type="submission" date="2023-07" db="EMBL/GenBank/DDBJ databases">
        <authorList>
            <person name="Kim M."/>
        </authorList>
    </citation>
    <scope>NUCLEOTIDE SEQUENCE</scope>
    <source>
        <strain evidence="3">BIUV-7</strain>
    </source>
</reference>
<dbReference type="RefSeq" id="WP_303540869.1">
    <property type="nucleotide sequence ID" value="NZ_JAUOTP010000002.1"/>
</dbReference>
<dbReference type="Gene3D" id="3.30.2400.10">
    <property type="entry name" value="Major capsid protein gp5"/>
    <property type="match status" value="1"/>
</dbReference>
<evidence type="ECO:0000313" key="4">
    <source>
        <dbReference type="Proteomes" id="UP001169764"/>
    </source>
</evidence>
<evidence type="ECO:0000256" key="1">
    <source>
        <dbReference type="ARBA" id="ARBA00004328"/>
    </source>
</evidence>
<dbReference type="NCBIfam" id="TIGR01554">
    <property type="entry name" value="major_cap_HK97"/>
    <property type="match status" value="1"/>
</dbReference>
<organism evidence="3 4">
    <name type="scientific">Sphingomonas natans</name>
    <dbReference type="NCBI Taxonomy" id="3063330"/>
    <lineage>
        <taxon>Bacteria</taxon>
        <taxon>Pseudomonadati</taxon>
        <taxon>Pseudomonadota</taxon>
        <taxon>Alphaproteobacteria</taxon>
        <taxon>Sphingomonadales</taxon>
        <taxon>Sphingomonadaceae</taxon>
        <taxon>Sphingomonas</taxon>
    </lineage>
</organism>